<keyword evidence="3" id="KW-1185">Reference proteome</keyword>
<dbReference type="RefSeq" id="WP_203686881.1">
    <property type="nucleotide sequence ID" value="NZ_BONT01000089.1"/>
</dbReference>
<feature type="domain" description="DUF6892" evidence="1">
    <location>
        <begin position="148"/>
        <end position="280"/>
    </location>
</feature>
<organism evidence="2 3">
    <name type="scientific">Phytomonospora endophytica</name>
    <dbReference type="NCBI Taxonomy" id="714109"/>
    <lineage>
        <taxon>Bacteria</taxon>
        <taxon>Bacillati</taxon>
        <taxon>Actinomycetota</taxon>
        <taxon>Actinomycetes</taxon>
        <taxon>Micromonosporales</taxon>
        <taxon>Micromonosporaceae</taxon>
        <taxon>Phytomonospora</taxon>
    </lineage>
</organism>
<proteinExistence type="predicted"/>
<dbReference type="AlphaFoldDB" id="A0A841G1I6"/>
<dbReference type="Proteomes" id="UP000548476">
    <property type="component" value="Unassembled WGS sequence"/>
</dbReference>
<comment type="caution">
    <text evidence="2">The sequence shown here is derived from an EMBL/GenBank/DDBJ whole genome shotgun (WGS) entry which is preliminary data.</text>
</comment>
<evidence type="ECO:0000259" key="1">
    <source>
        <dbReference type="Pfam" id="PF21832"/>
    </source>
</evidence>
<gene>
    <name evidence="2" type="ORF">HNR73_007414</name>
</gene>
<protein>
    <recommendedName>
        <fullName evidence="1">DUF6892 domain-containing protein</fullName>
    </recommendedName>
</protein>
<accession>A0A841G1I6</accession>
<dbReference type="InterPro" id="IPR054187">
    <property type="entry name" value="DUF6892"/>
</dbReference>
<dbReference type="Pfam" id="PF21832">
    <property type="entry name" value="DUF6892"/>
    <property type="match status" value="1"/>
</dbReference>
<dbReference type="EMBL" id="JACHGT010000023">
    <property type="protein sequence ID" value="MBB6039517.1"/>
    <property type="molecule type" value="Genomic_DNA"/>
</dbReference>
<name>A0A841G1I6_9ACTN</name>
<evidence type="ECO:0000313" key="2">
    <source>
        <dbReference type="EMBL" id="MBB6039517.1"/>
    </source>
</evidence>
<sequence length="284" mass="31414">MDIRLDGIEIDGRLHDFPIPLADLEALLDEEPDKIDGAGGRRGGFWSWRETGLTAKHTDGIHVLNLRLRVDGPAHRVRIEGRPFDEEFGPTGPTYPSRDLGAGYVGVRRTDPGPDQHVADVIVEQKVRRPKKKTAPAKKKPTPVPDAVEFTDLNFKLLVVQDLMYDKGLLGPSFDLRGFVDGFTGRDIDIDAEGHAPIPEALAYFAELPVPRALLSEVVELEQDGGNDVYMQIAPLWNGEDDSFDVTDFSDVELLPNLRSMTLTGVGEETLESLRKRGIEANLL</sequence>
<reference evidence="2 3" key="1">
    <citation type="submission" date="2020-08" db="EMBL/GenBank/DDBJ databases">
        <title>Genomic Encyclopedia of Type Strains, Phase IV (KMG-IV): sequencing the most valuable type-strain genomes for metagenomic binning, comparative biology and taxonomic classification.</title>
        <authorList>
            <person name="Goeker M."/>
        </authorList>
    </citation>
    <scope>NUCLEOTIDE SEQUENCE [LARGE SCALE GENOMIC DNA]</scope>
    <source>
        <strain evidence="2 3">YIM 65646</strain>
    </source>
</reference>
<evidence type="ECO:0000313" key="3">
    <source>
        <dbReference type="Proteomes" id="UP000548476"/>
    </source>
</evidence>